<name>A0A2G1W549_9BACT</name>
<dbReference type="AlphaFoldDB" id="A0A2G1W549"/>
<dbReference type="Proteomes" id="UP000225740">
    <property type="component" value="Unassembled WGS sequence"/>
</dbReference>
<accession>A0A2G1W549</accession>
<dbReference type="EMBL" id="NIZW01000012">
    <property type="protein sequence ID" value="PHQ34156.1"/>
    <property type="molecule type" value="Genomic_DNA"/>
</dbReference>
<keyword evidence="2" id="KW-1185">Reference proteome</keyword>
<sequence>MIKTDAIRETAKDHLHWTNQQIKEEVKRKHGLIVSSSAIINVIGSHRRRMRDASLSINLLGEARKFLKMVGSFEQARNLLALAETES</sequence>
<comment type="caution">
    <text evidence="1">The sequence shown here is derived from an EMBL/GenBank/DDBJ whole genome shotgun (WGS) entry which is preliminary data.</text>
</comment>
<gene>
    <name evidence="1" type="ORF">CEE69_16010</name>
</gene>
<evidence type="ECO:0000313" key="1">
    <source>
        <dbReference type="EMBL" id="PHQ34156.1"/>
    </source>
</evidence>
<reference evidence="1 2" key="1">
    <citation type="submission" date="2017-06" db="EMBL/GenBank/DDBJ databases">
        <title>Description of Rhodopirellula bahusiensis sp. nov.</title>
        <authorList>
            <person name="Kizina J."/>
            <person name="Harder J."/>
        </authorList>
    </citation>
    <scope>NUCLEOTIDE SEQUENCE [LARGE SCALE GENOMIC DNA]</scope>
    <source>
        <strain evidence="1 2">SWK21</strain>
    </source>
</reference>
<evidence type="ECO:0000313" key="2">
    <source>
        <dbReference type="Proteomes" id="UP000225740"/>
    </source>
</evidence>
<protein>
    <submittedName>
        <fullName evidence="1">Uncharacterized protein</fullName>
    </submittedName>
</protein>
<organism evidence="1 2">
    <name type="scientific">Rhodopirellula bahusiensis</name>
    <dbReference type="NCBI Taxonomy" id="2014065"/>
    <lineage>
        <taxon>Bacteria</taxon>
        <taxon>Pseudomonadati</taxon>
        <taxon>Planctomycetota</taxon>
        <taxon>Planctomycetia</taxon>
        <taxon>Pirellulales</taxon>
        <taxon>Pirellulaceae</taxon>
        <taxon>Rhodopirellula</taxon>
    </lineage>
</organism>
<proteinExistence type="predicted"/>